<gene>
    <name evidence="2" type="ORF">AB3G39_16175</name>
</gene>
<feature type="chain" id="PRO_5044249418" description="POTRA domain-containing protein" evidence="1">
    <location>
        <begin position="20"/>
        <end position="569"/>
    </location>
</feature>
<keyword evidence="1" id="KW-0732">Signal</keyword>
<reference evidence="2" key="1">
    <citation type="submission" date="2024-07" db="EMBL/GenBank/DDBJ databases">
        <authorList>
            <person name="Biller S.J."/>
        </authorList>
    </citation>
    <scope>NUCLEOTIDE SEQUENCE</scope>
    <source>
        <strain evidence="2">WC2416</strain>
    </source>
</reference>
<proteinExistence type="predicted"/>
<dbReference type="AlphaFoldDB" id="A0AB39WCC8"/>
<sequence length="569" mass="66398">MKHLQTYLLLILLSLNCQAQKFQLKISGNSSLETKKIDSLTYSTIHINTKSIENETNLVLEKLSKKGYTESRLIKLTKTNDTSYVANLKIGYKIKYIHIYIGINSKYKKLNLFDQKKDSLIMPYSEIEYFLNETLHKLELRGYAFTKLKLRNITKKNNILFAELDFETENQRKIDKIVIKQANDNIDDYFPKGYLTQINRKYKDKTYNQKTVTLINNDFENLGFATQIKYPEILFTKDSTKIYIYLNKRKTNNFDGFIGFNNNAQNKIVLNGYLDLKLENLLLTGEQFTLYWKSDEKKQKTFKTSLEIPYILNSPIGLRAQLDIFKQDSIYQNTKTAIDIGYYSNYKTRFYLGYQSTTSSDIQNTNTNFISDYKNSFITTNMEYSHYNYNNTLFPSKTILILKLGTGERETNFKDKNTPTNKQAFININIQHLFSINKKNFINIKNESYYLKSASYNINELYRYGGINSIRGFKENSLQANIMSALLTEYRYLITPQLYIHSILDYSILKDPFNTEKNNKTTKILGTGLGIGALTKGGFIKLSIANGSRKNEEFKFYNTIIHISYNVKF</sequence>
<dbReference type="EMBL" id="CP165626">
    <property type="protein sequence ID" value="XDU98685.1"/>
    <property type="molecule type" value="Genomic_DNA"/>
</dbReference>
<protein>
    <recommendedName>
        <fullName evidence="3">POTRA domain-containing protein</fullName>
    </recommendedName>
</protein>
<dbReference type="RefSeq" id="WP_369769615.1">
    <property type="nucleotide sequence ID" value="NZ_CP165626.1"/>
</dbReference>
<accession>A0AB39WCC8</accession>
<name>A0AB39WCC8_9FLAO</name>
<evidence type="ECO:0000256" key="1">
    <source>
        <dbReference type="SAM" id="SignalP"/>
    </source>
</evidence>
<evidence type="ECO:0000313" key="2">
    <source>
        <dbReference type="EMBL" id="XDU98685.1"/>
    </source>
</evidence>
<dbReference type="Gene3D" id="2.40.160.50">
    <property type="entry name" value="membrane protein fhac: a member of the omp85/tpsb transporter family"/>
    <property type="match status" value="1"/>
</dbReference>
<organism evidence="2">
    <name type="scientific">Flavobacterium sp. WC2416</name>
    <dbReference type="NCBI Taxonomy" id="3234141"/>
    <lineage>
        <taxon>Bacteria</taxon>
        <taxon>Pseudomonadati</taxon>
        <taxon>Bacteroidota</taxon>
        <taxon>Flavobacteriia</taxon>
        <taxon>Flavobacteriales</taxon>
        <taxon>Flavobacteriaceae</taxon>
        <taxon>Flavobacterium</taxon>
    </lineage>
</organism>
<evidence type="ECO:0008006" key="3">
    <source>
        <dbReference type="Google" id="ProtNLM"/>
    </source>
</evidence>
<feature type="signal peptide" evidence="1">
    <location>
        <begin position="1"/>
        <end position="19"/>
    </location>
</feature>